<comment type="caution">
    <text evidence="2">The sequence shown here is derived from an EMBL/GenBank/DDBJ whole genome shotgun (WGS) entry which is preliminary data.</text>
</comment>
<sequence>MPWCYWMLSSICLQTKNGSCQLIKRKIVDDEDENMSLTQSETDDEPRRDDFTAHEKGTQSKSELTHPPMPLAQSMLNQSKMRQKRNQARKAHNVAKRASQKKQQRWLKEELSENVHGMRSAVHAHFLFLLKVRDKYFYSLPATPSTEGHEILIQVSGHLGYVPRIFSMSH</sequence>
<gene>
    <name evidence="2" type="ORF">O181_091892</name>
</gene>
<evidence type="ECO:0000313" key="3">
    <source>
        <dbReference type="Proteomes" id="UP000765509"/>
    </source>
</evidence>
<organism evidence="2 3">
    <name type="scientific">Austropuccinia psidii MF-1</name>
    <dbReference type="NCBI Taxonomy" id="1389203"/>
    <lineage>
        <taxon>Eukaryota</taxon>
        <taxon>Fungi</taxon>
        <taxon>Dikarya</taxon>
        <taxon>Basidiomycota</taxon>
        <taxon>Pucciniomycotina</taxon>
        <taxon>Pucciniomycetes</taxon>
        <taxon>Pucciniales</taxon>
        <taxon>Sphaerophragmiaceae</taxon>
        <taxon>Austropuccinia</taxon>
    </lineage>
</organism>
<evidence type="ECO:0000256" key="1">
    <source>
        <dbReference type="SAM" id="MobiDB-lite"/>
    </source>
</evidence>
<name>A0A9Q3IY44_9BASI</name>
<evidence type="ECO:0000313" key="2">
    <source>
        <dbReference type="EMBL" id="MBW0552177.1"/>
    </source>
</evidence>
<feature type="region of interest" description="Disordered" evidence="1">
    <location>
        <begin position="33"/>
        <end position="102"/>
    </location>
</feature>
<feature type="compositionally biased region" description="Basic residues" evidence="1">
    <location>
        <begin position="81"/>
        <end position="102"/>
    </location>
</feature>
<protein>
    <submittedName>
        <fullName evidence="2">Uncharacterized protein</fullName>
    </submittedName>
</protein>
<dbReference type="EMBL" id="AVOT02058267">
    <property type="protein sequence ID" value="MBW0552177.1"/>
    <property type="molecule type" value="Genomic_DNA"/>
</dbReference>
<accession>A0A9Q3IY44</accession>
<dbReference type="AlphaFoldDB" id="A0A9Q3IY44"/>
<feature type="compositionally biased region" description="Basic and acidic residues" evidence="1">
    <location>
        <begin position="45"/>
        <end position="58"/>
    </location>
</feature>
<reference evidence="2" key="1">
    <citation type="submission" date="2021-03" db="EMBL/GenBank/DDBJ databases">
        <title>Draft genome sequence of rust myrtle Austropuccinia psidii MF-1, a brazilian biotype.</title>
        <authorList>
            <person name="Quecine M.C."/>
            <person name="Pachon D.M.R."/>
            <person name="Bonatelli M.L."/>
            <person name="Correr F.H."/>
            <person name="Franceschini L.M."/>
            <person name="Leite T.F."/>
            <person name="Margarido G.R.A."/>
            <person name="Almeida C.A."/>
            <person name="Ferrarezi J.A."/>
            <person name="Labate C.A."/>
        </authorList>
    </citation>
    <scope>NUCLEOTIDE SEQUENCE</scope>
    <source>
        <strain evidence="2">MF-1</strain>
    </source>
</reference>
<keyword evidence="3" id="KW-1185">Reference proteome</keyword>
<proteinExistence type="predicted"/>
<dbReference type="Proteomes" id="UP000765509">
    <property type="component" value="Unassembled WGS sequence"/>
</dbReference>